<sequence>MPKKPYKYGRNCGIVRQQIELRGKKQRDKLKLVHDKLKVDGRLYGWDHKLQKRFPLQNKRGKGDRDNALEASNESNASHSPPGVTPSSS</sequence>
<feature type="region of interest" description="Disordered" evidence="1">
    <location>
        <begin position="55"/>
        <end position="89"/>
    </location>
</feature>
<dbReference type="Proteomes" id="UP000821853">
    <property type="component" value="Chromosome 1"/>
</dbReference>
<proteinExistence type="predicted"/>
<comment type="caution">
    <text evidence="2">The sequence shown here is derived from an EMBL/GenBank/DDBJ whole genome shotgun (WGS) entry which is preliminary data.</text>
</comment>
<dbReference type="EMBL" id="JABSTR010000001">
    <property type="protein sequence ID" value="KAH9359578.1"/>
    <property type="molecule type" value="Genomic_DNA"/>
</dbReference>
<gene>
    <name evidence="2" type="ORF">HPB48_011733</name>
</gene>
<keyword evidence="3" id="KW-1185">Reference proteome</keyword>
<evidence type="ECO:0000256" key="1">
    <source>
        <dbReference type="SAM" id="MobiDB-lite"/>
    </source>
</evidence>
<feature type="compositionally biased region" description="Polar residues" evidence="1">
    <location>
        <begin position="70"/>
        <end position="89"/>
    </location>
</feature>
<protein>
    <submittedName>
        <fullName evidence="2">Uncharacterized protein</fullName>
    </submittedName>
</protein>
<dbReference type="AlphaFoldDB" id="A0A9J6F9D4"/>
<name>A0A9J6F9D4_HAELO</name>
<accession>A0A9J6F9D4</accession>
<evidence type="ECO:0000313" key="3">
    <source>
        <dbReference type="Proteomes" id="UP000821853"/>
    </source>
</evidence>
<reference evidence="2 3" key="1">
    <citation type="journal article" date="2020" name="Cell">
        <title>Large-Scale Comparative Analyses of Tick Genomes Elucidate Their Genetic Diversity and Vector Capacities.</title>
        <authorList>
            <consortium name="Tick Genome and Microbiome Consortium (TIGMIC)"/>
            <person name="Jia N."/>
            <person name="Wang J."/>
            <person name="Shi W."/>
            <person name="Du L."/>
            <person name="Sun Y."/>
            <person name="Zhan W."/>
            <person name="Jiang J.F."/>
            <person name="Wang Q."/>
            <person name="Zhang B."/>
            <person name="Ji P."/>
            <person name="Bell-Sakyi L."/>
            <person name="Cui X.M."/>
            <person name="Yuan T.T."/>
            <person name="Jiang B.G."/>
            <person name="Yang W.F."/>
            <person name="Lam T.T."/>
            <person name="Chang Q.C."/>
            <person name="Ding S.J."/>
            <person name="Wang X.J."/>
            <person name="Zhu J.G."/>
            <person name="Ruan X.D."/>
            <person name="Zhao L."/>
            <person name="Wei J.T."/>
            <person name="Ye R.Z."/>
            <person name="Que T.C."/>
            <person name="Du C.H."/>
            <person name="Zhou Y.H."/>
            <person name="Cheng J.X."/>
            <person name="Dai P.F."/>
            <person name="Guo W.B."/>
            <person name="Han X.H."/>
            <person name="Huang E.J."/>
            <person name="Li L.F."/>
            <person name="Wei W."/>
            <person name="Gao Y.C."/>
            <person name="Liu J.Z."/>
            <person name="Shao H.Z."/>
            <person name="Wang X."/>
            <person name="Wang C.C."/>
            <person name="Yang T.C."/>
            <person name="Huo Q.B."/>
            <person name="Li W."/>
            <person name="Chen H.Y."/>
            <person name="Chen S.E."/>
            <person name="Zhou L.G."/>
            <person name="Ni X.B."/>
            <person name="Tian J.H."/>
            <person name="Sheng Y."/>
            <person name="Liu T."/>
            <person name="Pan Y.S."/>
            <person name="Xia L.Y."/>
            <person name="Li J."/>
            <person name="Zhao F."/>
            <person name="Cao W.C."/>
        </authorList>
    </citation>
    <scope>NUCLEOTIDE SEQUENCE [LARGE SCALE GENOMIC DNA]</scope>
    <source>
        <strain evidence="2">HaeL-2018</strain>
    </source>
</reference>
<organism evidence="2 3">
    <name type="scientific">Haemaphysalis longicornis</name>
    <name type="common">Bush tick</name>
    <dbReference type="NCBI Taxonomy" id="44386"/>
    <lineage>
        <taxon>Eukaryota</taxon>
        <taxon>Metazoa</taxon>
        <taxon>Ecdysozoa</taxon>
        <taxon>Arthropoda</taxon>
        <taxon>Chelicerata</taxon>
        <taxon>Arachnida</taxon>
        <taxon>Acari</taxon>
        <taxon>Parasitiformes</taxon>
        <taxon>Ixodida</taxon>
        <taxon>Ixodoidea</taxon>
        <taxon>Ixodidae</taxon>
        <taxon>Haemaphysalinae</taxon>
        <taxon>Haemaphysalis</taxon>
    </lineage>
</organism>
<evidence type="ECO:0000313" key="2">
    <source>
        <dbReference type="EMBL" id="KAH9359578.1"/>
    </source>
</evidence>
<dbReference type="VEuPathDB" id="VectorBase:HLOH_048227"/>